<organism evidence="2 3">
    <name type="scientific">Glossina brevipalpis</name>
    <dbReference type="NCBI Taxonomy" id="37001"/>
    <lineage>
        <taxon>Eukaryota</taxon>
        <taxon>Metazoa</taxon>
        <taxon>Ecdysozoa</taxon>
        <taxon>Arthropoda</taxon>
        <taxon>Hexapoda</taxon>
        <taxon>Insecta</taxon>
        <taxon>Pterygota</taxon>
        <taxon>Neoptera</taxon>
        <taxon>Endopterygota</taxon>
        <taxon>Diptera</taxon>
        <taxon>Brachycera</taxon>
        <taxon>Muscomorpha</taxon>
        <taxon>Hippoboscoidea</taxon>
        <taxon>Glossinidae</taxon>
        <taxon>Glossina</taxon>
    </lineage>
</organism>
<sequence length="123" mass="14030">MYVVFDEGGDRVGGVEGYRYLHLMSSLISEDVSPPIGQTNFLYYLMFSLLIRLLASFNIISIKFTEQWHTTTTTTTRYLLLRSPLIGHVTSGIEHISFLKDIYRTDKIYSSTSGIKQSIIIIN</sequence>
<accession>A0A1A9WRR2</accession>
<dbReference type="Proteomes" id="UP000091820">
    <property type="component" value="Unassembled WGS sequence"/>
</dbReference>
<keyword evidence="1" id="KW-1133">Transmembrane helix</keyword>
<reference evidence="3" key="1">
    <citation type="submission" date="2014-03" db="EMBL/GenBank/DDBJ databases">
        <authorList>
            <person name="Aksoy S."/>
            <person name="Warren W."/>
            <person name="Wilson R.K."/>
        </authorList>
    </citation>
    <scope>NUCLEOTIDE SEQUENCE [LARGE SCALE GENOMIC DNA]</scope>
    <source>
        <strain evidence="3">IAEA</strain>
    </source>
</reference>
<evidence type="ECO:0000256" key="1">
    <source>
        <dbReference type="SAM" id="Phobius"/>
    </source>
</evidence>
<dbReference type="AlphaFoldDB" id="A0A1A9WRR2"/>
<name>A0A1A9WRR2_9MUSC</name>
<evidence type="ECO:0000313" key="2">
    <source>
        <dbReference type="EnsemblMetazoa" id="GBRI029777-PA"/>
    </source>
</evidence>
<keyword evidence="1" id="KW-0812">Transmembrane</keyword>
<protein>
    <submittedName>
        <fullName evidence="2">Uncharacterized protein</fullName>
    </submittedName>
</protein>
<evidence type="ECO:0000313" key="3">
    <source>
        <dbReference type="Proteomes" id="UP000091820"/>
    </source>
</evidence>
<reference evidence="2" key="2">
    <citation type="submission" date="2020-05" db="UniProtKB">
        <authorList>
            <consortium name="EnsemblMetazoa"/>
        </authorList>
    </citation>
    <scope>IDENTIFICATION</scope>
    <source>
        <strain evidence="2">IAEA</strain>
    </source>
</reference>
<keyword evidence="1" id="KW-0472">Membrane</keyword>
<feature type="transmembrane region" description="Helical" evidence="1">
    <location>
        <begin position="41"/>
        <end position="60"/>
    </location>
</feature>
<dbReference type="VEuPathDB" id="VectorBase:GBRI029777"/>
<keyword evidence="3" id="KW-1185">Reference proteome</keyword>
<dbReference type="EnsemblMetazoa" id="GBRI029777-RA">
    <property type="protein sequence ID" value="GBRI029777-PA"/>
    <property type="gene ID" value="GBRI029777"/>
</dbReference>
<proteinExistence type="predicted"/>